<sequence>MNIRPWTLILAPLALAGAAILSFSLGPEPDDTLARVRAEGVIRIGYAVEPPYAFVTPGGEVTGESPEVAKILVARLGIEHIVWSQMAFSELIPALQTGRIDVIAAGLFVNAERARQVRFSRPTFRVRPALLVAKGNPYGLRACEDLLGQPELRAAVIAGSVEQALLHRVGLADERLVQVPDALTGYRAVESGLADALALSSPTLRWRLEQAPLAGAELVQVPDKQSTFAGADYGIGAFAFRLIDQRLAQAWDEAARDYIGGAEHQALLRRFGFSPAEVPRPVAHGSTHD</sequence>
<name>D3RT01_ALLVD</name>
<dbReference type="OrthoDB" id="9815002at2"/>
<evidence type="ECO:0000256" key="1">
    <source>
        <dbReference type="ARBA" id="ARBA00010333"/>
    </source>
</evidence>
<reference evidence="4 5" key="1">
    <citation type="journal article" date="2011" name="Stand. Genomic Sci.">
        <title>Complete genome sequence of Allochromatium vinosum DSM 180(T).</title>
        <authorList>
            <person name="Weissgerber T."/>
            <person name="Zigann R."/>
            <person name="Bruce D."/>
            <person name="Chang Y.J."/>
            <person name="Detter J.C."/>
            <person name="Han C."/>
            <person name="Hauser L."/>
            <person name="Jeffries C.D."/>
            <person name="Land M."/>
            <person name="Munk A.C."/>
            <person name="Tapia R."/>
            <person name="Dahl C."/>
        </authorList>
    </citation>
    <scope>NUCLEOTIDE SEQUENCE [LARGE SCALE GENOMIC DNA]</scope>
    <source>
        <strain evidence="5">ATCC 17899 / DSM 180 / NBRC 103801 / NCIMB 10441 / D</strain>
    </source>
</reference>
<dbReference type="RefSeq" id="WP_012970584.1">
    <property type="nucleotide sequence ID" value="NC_013851.1"/>
</dbReference>
<dbReference type="HOGENOM" id="CLU_019602_2_0_6"/>
<proteinExistence type="inferred from homology"/>
<dbReference type="PANTHER" id="PTHR35936:SF17">
    <property type="entry name" value="ARGININE-BINDING EXTRACELLULAR PROTEIN ARTP"/>
    <property type="match status" value="1"/>
</dbReference>
<accession>D3RT01</accession>
<dbReference type="eggNOG" id="COG0834">
    <property type="taxonomic scope" value="Bacteria"/>
</dbReference>
<comment type="similarity">
    <text evidence="1">Belongs to the bacterial solute-binding protein 3 family.</text>
</comment>
<evidence type="ECO:0000259" key="3">
    <source>
        <dbReference type="SMART" id="SM00062"/>
    </source>
</evidence>
<dbReference type="STRING" id="572477.Alvin_1375"/>
<protein>
    <submittedName>
        <fullName evidence="4">Extracellular solute-binding protein family 3</fullName>
    </submittedName>
</protein>
<dbReference type="Pfam" id="PF00497">
    <property type="entry name" value="SBP_bac_3"/>
    <property type="match status" value="1"/>
</dbReference>
<keyword evidence="2" id="KW-0732">Signal</keyword>
<evidence type="ECO:0000313" key="4">
    <source>
        <dbReference type="EMBL" id="ADC62310.1"/>
    </source>
</evidence>
<evidence type="ECO:0000313" key="5">
    <source>
        <dbReference type="Proteomes" id="UP000001441"/>
    </source>
</evidence>
<dbReference type="PANTHER" id="PTHR35936">
    <property type="entry name" value="MEMBRANE-BOUND LYTIC MUREIN TRANSGLYCOSYLASE F"/>
    <property type="match status" value="1"/>
</dbReference>
<dbReference type="SUPFAM" id="SSF53850">
    <property type="entry name" value="Periplasmic binding protein-like II"/>
    <property type="match status" value="1"/>
</dbReference>
<evidence type="ECO:0000256" key="2">
    <source>
        <dbReference type="ARBA" id="ARBA00022729"/>
    </source>
</evidence>
<dbReference type="KEGG" id="alv:Alvin_1375"/>
<organism evidence="4 5">
    <name type="scientific">Allochromatium vinosum (strain ATCC 17899 / DSM 180 / NBRC 103801 / NCIMB 10441 / D)</name>
    <name type="common">Chromatium vinosum</name>
    <dbReference type="NCBI Taxonomy" id="572477"/>
    <lineage>
        <taxon>Bacteria</taxon>
        <taxon>Pseudomonadati</taxon>
        <taxon>Pseudomonadota</taxon>
        <taxon>Gammaproteobacteria</taxon>
        <taxon>Chromatiales</taxon>
        <taxon>Chromatiaceae</taxon>
        <taxon>Allochromatium</taxon>
    </lineage>
</organism>
<keyword evidence="5" id="KW-1185">Reference proteome</keyword>
<dbReference type="Proteomes" id="UP000001441">
    <property type="component" value="Chromosome"/>
</dbReference>
<feature type="domain" description="Solute-binding protein family 3/N-terminal" evidence="3">
    <location>
        <begin position="41"/>
        <end position="275"/>
    </location>
</feature>
<gene>
    <name evidence="4" type="ordered locus">Alvin_1375</name>
</gene>
<dbReference type="AlphaFoldDB" id="D3RT01"/>
<dbReference type="SMART" id="SM00062">
    <property type="entry name" value="PBPb"/>
    <property type="match status" value="1"/>
</dbReference>
<dbReference type="EMBL" id="CP001896">
    <property type="protein sequence ID" value="ADC62310.1"/>
    <property type="molecule type" value="Genomic_DNA"/>
</dbReference>
<dbReference type="Gene3D" id="3.40.190.10">
    <property type="entry name" value="Periplasmic binding protein-like II"/>
    <property type="match status" value="2"/>
</dbReference>
<dbReference type="InterPro" id="IPR001638">
    <property type="entry name" value="Solute-binding_3/MltF_N"/>
</dbReference>